<proteinExistence type="predicted"/>
<comment type="caution">
    <text evidence="3">The sequence shown here is derived from an EMBL/GenBank/DDBJ whole genome shotgun (WGS) entry which is preliminary data.</text>
</comment>
<name>A0A9W8RRZ3_9HYPO</name>
<dbReference type="InterPro" id="IPR001480">
    <property type="entry name" value="Bulb-type_lectin_dom"/>
</dbReference>
<dbReference type="SUPFAM" id="SSF51110">
    <property type="entry name" value="alpha-D-mannose-specific plant lectins"/>
    <property type="match status" value="1"/>
</dbReference>
<keyword evidence="4" id="KW-1185">Reference proteome</keyword>
<sequence>MSGDRLDNGSWLSPGDSLWSPNGSNELRMQEDGKIAVYWDGECTYQSSEDEHDDIKGLIMQDDGNLVIYNEDDEAVWASGTEGSGDSVYLVVQNDGNVVLYQDNEEAVWASGTVQQQEDQEEEE</sequence>
<feature type="domain" description="Bulb-type lectin" evidence="2">
    <location>
        <begin position="3"/>
        <end position="113"/>
    </location>
</feature>
<dbReference type="EMBL" id="JAOQAZ010000028">
    <property type="protein sequence ID" value="KAJ4251488.1"/>
    <property type="molecule type" value="Genomic_DNA"/>
</dbReference>
<feature type="region of interest" description="Disordered" evidence="1">
    <location>
        <begin position="1"/>
        <end position="26"/>
    </location>
</feature>
<gene>
    <name evidence="3" type="ORF">NW762_011473</name>
</gene>
<reference evidence="3" key="1">
    <citation type="submission" date="2022-09" db="EMBL/GenBank/DDBJ databases">
        <title>Fusarium specimens isolated from Avocado Roots.</title>
        <authorList>
            <person name="Stajich J."/>
            <person name="Roper C."/>
            <person name="Heimlech-Rivalta G."/>
        </authorList>
    </citation>
    <scope>NUCLEOTIDE SEQUENCE</scope>
    <source>
        <strain evidence="3">CF00136</strain>
    </source>
</reference>
<protein>
    <recommendedName>
        <fullName evidence="2">Bulb-type lectin domain-containing protein</fullName>
    </recommendedName>
</protein>
<dbReference type="PROSITE" id="PS50927">
    <property type="entry name" value="BULB_LECTIN"/>
    <property type="match status" value="1"/>
</dbReference>
<evidence type="ECO:0000259" key="2">
    <source>
        <dbReference type="PROSITE" id="PS50927"/>
    </source>
</evidence>
<evidence type="ECO:0000313" key="4">
    <source>
        <dbReference type="Proteomes" id="UP001152049"/>
    </source>
</evidence>
<evidence type="ECO:0000313" key="3">
    <source>
        <dbReference type="EMBL" id="KAJ4251488.1"/>
    </source>
</evidence>
<dbReference type="OrthoDB" id="1884773at2759"/>
<dbReference type="Gene3D" id="2.90.10.10">
    <property type="entry name" value="Bulb-type lectin domain"/>
    <property type="match status" value="2"/>
</dbReference>
<dbReference type="Proteomes" id="UP001152049">
    <property type="component" value="Unassembled WGS sequence"/>
</dbReference>
<organism evidence="3 4">
    <name type="scientific">Fusarium torreyae</name>
    <dbReference type="NCBI Taxonomy" id="1237075"/>
    <lineage>
        <taxon>Eukaryota</taxon>
        <taxon>Fungi</taxon>
        <taxon>Dikarya</taxon>
        <taxon>Ascomycota</taxon>
        <taxon>Pezizomycotina</taxon>
        <taxon>Sordariomycetes</taxon>
        <taxon>Hypocreomycetidae</taxon>
        <taxon>Hypocreales</taxon>
        <taxon>Nectriaceae</taxon>
        <taxon>Fusarium</taxon>
    </lineage>
</organism>
<dbReference type="AlphaFoldDB" id="A0A9W8RRZ3"/>
<dbReference type="InterPro" id="IPR036426">
    <property type="entry name" value="Bulb-type_lectin_dom_sf"/>
</dbReference>
<evidence type="ECO:0000256" key="1">
    <source>
        <dbReference type="SAM" id="MobiDB-lite"/>
    </source>
</evidence>
<accession>A0A9W8RRZ3</accession>
<dbReference type="SMART" id="SM00108">
    <property type="entry name" value="B_lectin"/>
    <property type="match status" value="1"/>
</dbReference>